<dbReference type="RefSeq" id="WP_047729166.1">
    <property type="nucleotide sequence ID" value="NZ_JAQSPG010000004.1"/>
</dbReference>
<evidence type="ECO:0000313" key="2">
    <source>
        <dbReference type="EMBL" id="MDK5174261.1"/>
    </source>
</evidence>
<name>A0AAW6X2I5_9GAMM</name>
<accession>A0AAW6X2I5</accession>
<evidence type="ECO:0000313" key="3">
    <source>
        <dbReference type="Proteomes" id="UP001173597"/>
    </source>
</evidence>
<dbReference type="EMBL" id="JARTLO010000005">
    <property type="protein sequence ID" value="MDK4765527.1"/>
    <property type="molecule type" value="Genomic_DNA"/>
</dbReference>
<protein>
    <submittedName>
        <fullName evidence="1">DUF596 domain-containing protein</fullName>
    </submittedName>
</protein>
<evidence type="ECO:0000313" key="4">
    <source>
        <dbReference type="Proteomes" id="UP001174748"/>
    </source>
</evidence>
<evidence type="ECO:0000313" key="1">
    <source>
        <dbReference type="EMBL" id="MDK4765527.1"/>
    </source>
</evidence>
<gene>
    <name evidence="1" type="ORF">P9854_06840</name>
    <name evidence="2" type="ORF">P9921_28065</name>
</gene>
<organism evidence="1 3">
    <name type="scientific">Serratia nevei</name>
    <dbReference type="NCBI Taxonomy" id="2703794"/>
    <lineage>
        <taxon>Bacteria</taxon>
        <taxon>Pseudomonadati</taxon>
        <taxon>Pseudomonadota</taxon>
        <taxon>Gammaproteobacteria</taxon>
        <taxon>Enterobacterales</taxon>
        <taxon>Yersiniaceae</taxon>
        <taxon>Serratia</taxon>
    </lineage>
</organism>
<reference evidence="1" key="1">
    <citation type="submission" date="2023-01" db="EMBL/GenBank/DDBJ databases">
        <title>Genomic dissection of endemic carbapenem resistance: metallo-beta-lactamase gene dissemination through clonal, plasmid and integron transfer pathways.</title>
        <authorList>
            <person name="Macesic N."/>
        </authorList>
    </citation>
    <scope>NUCLEOTIDE SEQUENCE</scope>
    <source>
        <strain evidence="2">CPO382</strain>
        <strain evidence="1">CPO573</strain>
    </source>
</reference>
<dbReference type="InterPro" id="IPR007670">
    <property type="entry name" value="DUF596"/>
</dbReference>
<proteinExistence type="predicted"/>
<keyword evidence="4" id="KW-1185">Reference proteome</keyword>
<dbReference type="Proteomes" id="UP001173597">
    <property type="component" value="Unassembled WGS sequence"/>
</dbReference>
<sequence length="124" mass="14512">MKPIISDSLYEERAYTLEGMAIDALWGVSCPDEDIWNDAFPFEEKKEYFFAFLQRLLEDGKIKLASRGKFLEGSVAEQIALYRERFPKNQEEMDADAFDGFWFLTEECPGCIVWIHDSGYEDWT</sequence>
<dbReference type="SUPFAM" id="SSF160472">
    <property type="entry name" value="NMB0513-like"/>
    <property type="match status" value="1"/>
</dbReference>
<dbReference type="EMBL" id="JARTOI010000139">
    <property type="protein sequence ID" value="MDK5174261.1"/>
    <property type="molecule type" value="Genomic_DNA"/>
</dbReference>
<dbReference type="Gene3D" id="1.10.3510.10">
    <property type="entry name" value="NMB0513-like"/>
    <property type="match status" value="1"/>
</dbReference>
<dbReference type="Proteomes" id="UP001174748">
    <property type="component" value="Unassembled WGS sequence"/>
</dbReference>
<dbReference type="InterPro" id="IPR023138">
    <property type="entry name" value="NMB0513-like_sf"/>
</dbReference>
<comment type="caution">
    <text evidence="1">The sequence shown here is derived from an EMBL/GenBank/DDBJ whole genome shotgun (WGS) entry which is preliminary data.</text>
</comment>
<dbReference type="AlphaFoldDB" id="A0AAW6X2I5"/>
<dbReference type="Pfam" id="PF04591">
    <property type="entry name" value="DUF596"/>
    <property type="match status" value="1"/>
</dbReference>